<evidence type="ECO:0000256" key="5">
    <source>
        <dbReference type="SAM" id="MobiDB-lite"/>
    </source>
</evidence>
<dbReference type="PROSITE" id="PS50088">
    <property type="entry name" value="ANK_REPEAT"/>
    <property type="match status" value="1"/>
</dbReference>
<dbReference type="PROSITE" id="PS50297">
    <property type="entry name" value="ANK_REP_REGION"/>
    <property type="match status" value="1"/>
</dbReference>
<dbReference type="AlphaFoldDB" id="A0AAD8T1P0"/>
<protein>
    <submittedName>
        <fullName evidence="6">Uncharacterized protein</fullName>
    </submittedName>
</protein>
<dbReference type="SUPFAM" id="SSF48403">
    <property type="entry name" value="Ankyrin repeat"/>
    <property type="match status" value="1"/>
</dbReference>
<reference evidence="6" key="1">
    <citation type="submission" date="2023-07" db="EMBL/GenBank/DDBJ databases">
        <title>A chromosome-level genome assembly of Lolium multiflorum.</title>
        <authorList>
            <person name="Chen Y."/>
            <person name="Copetti D."/>
            <person name="Kolliker R."/>
            <person name="Studer B."/>
        </authorList>
    </citation>
    <scope>NUCLEOTIDE SEQUENCE</scope>
    <source>
        <strain evidence="6">02402/16</strain>
        <tissue evidence="6">Leaf</tissue>
    </source>
</reference>
<comment type="similarity">
    <text evidence="1">Belongs to the ankyrin SOCS box (ASB) family.</text>
</comment>
<accession>A0AAD8T1P0</accession>
<dbReference type="InterPro" id="IPR036770">
    <property type="entry name" value="Ankyrin_rpt-contain_sf"/>
</dbReference>
<gene>
    <name evidence="6" type="ORF">QYE76_056455</name>
</gene>
<feature type="repeat" description="ANK" evidence="4">
    <location>
        <begin position="178"/>
        <end position="210"/>
    </location>
</feature>
<dbReference type="PANTHER" id="PTHR24136:SF41">
    <property type="match status" value="1"/>
</dbReference>
<dbReference type="InterPro" id="IPR051573">
    <property type="entry name" value="Ankyrin-SOCS_box_domain"/>
</dbReference>
<dbReference type="GO" id="GO:0045732">
    <property type="term" value="P:positive regulation of protein catabolic process"/>
    <property type="evidence" value="ECO:0007669"/>
    <property type="project" value="TreeGrafter"/>
</dbReference>
<feature type="compositionally biased region" description="Basic and acidic residues" evidence="5">
    <location>
        <begin position="17"/>
        <end position="37"/>
    </location>
</feature>
<keyword evidence="7" id="KW-1185">Reference proteome</keyword>
<evidence type="ECO:0000256" key="2">
    <source>
        <dbReference type="ARBA" id="ARBA00022737"/>
    </source>
</evidence>
<evidence type="ECO:0000313" key="7">
    <source>
        <dbReference type="Proteomes" id="UP001231189"/>
    </source>
</evidence>
<evidence type="ECO:0000256" key="1">
    <source>
        <dbReference type="ARBA" id="ARBA00005949"/>
    </source>
</evidence>
<keyword evidence="2" id="KW-0677">Repeat</keyword>
<organism evidence="6 7">
    <name type="scientific">Lolium multiflorum</name>
    <name type="common">Italian ryegrass</name>
    <name type="synonym">Lolium perenne subsp. multiflorum</name>
    <dbReference type="NCBI Taxonomy" id="4521"/>
    <lineage>
        <taxon>Eukaryota</taxon>
        <taxon>Viridiplantae</taxon>
        <taxon>Streptophyta</taxon>
        <taxon>Embryophyta</taxon>
        <taxon>Tracheophyta</taxon>
        <taxon>Spermatophyta</taxon>
        <taxon>Magnoliopsida</taxon>
        <taxon>Liliopsida</taxon>
        <taxon>Poales</taxon>
        <taxon>Poaceae</taxon>
        <taxon>BOP clade</taxon>
        <taxon>Pooideae</taxon>
        <taxon>Poodae</taxon>
        <taxon>Poeae</taxon>
        <taxon>Poeae Chloroplast Group 2 (Poeae type)</taxon>
        <taxon>Loliodinae</taxon>
        <taxon>Loliinae</taxon>
        <taxon>Lolium</taxon>
    </lineage>
</organism>
<feature type="region of interest" description="Disordered" evidence="5">
    <location>
        <begin position="1"/>
        <end position="48"/>
    </location>
</feature>
<name>A0AAD8T1P0_LOLMU</name>
<evidence type="ECO:0000256" key="3">
    <source>
        <dbReference type="ARBA" id="ARBA00023043"/>
    </source>
</evidence>
<evidence type="ECO:0000313" key="6">
    <source>
        <dbReference type="EMBL" id="KAK1668296.1"/>
    </source>
</evidence>
<dbReference type="Gene3D" id="1.25.40.20">
    <property type="entry name" value="Ankyrin repeat-containing domain"/>
    <property type="match status" value="1"/>
</dbReference>
<dbReference type="InterPro" id="IPR002110">
    <property type="entry name" value="Ankyrin_rpt"/>
</dbReference>
<evidence type="ECO:0000256" key="4">
    <source>
        <dbReference type="PROSITE-ProRule" id="PRU00023"/>
    </source>
</evidence>
<dbReference type="GO" id="GO:0016567">
    <property type="term" value="P:protein ubiquitination"/>
    <property type="evidence" value="ECO:0007669"/>
    <property type="project" value="TreeGrafter"/>
</dbReference>
<sequence>MARTQDARVELPAPMETLHKEAVMETAPHEDKLKDGSTEEELDPWNPPYPPCPPCPPVADLNVQVRFAMEWLAQKRAILATSRASKIITPDRTPESVNIALFKAMPCLTPILEKDSHRRFLSLFAYSGQGMGWGYVITPETFDNIIMQNALQCAKVALKGRAPELNGYRANPNYMTQYGYFPLHRAAEMFSVEMIELLLRHGASANLSTVGPVVTEGLLPLHVAVENTCLHKYLEDGLFHHQMHQDCSVADMKYVYKLVHLLCLPELKIFLDTVRLLAKHTDNLLDQLWIYIKDGKLTQTAVLLLAAQEQIRTGTSHKSSKVNSKLDGFAIITGDIVHKNTLQSEACENIMDSNQPSKINANNATLLSLIDLISRAGAALDLYIRAHPKVPYVMHVSHSEVLERVSLILKEHGFCRTGARIDIGDLCPYENVLSIEDRRAKSAAEVGYHAAKEEGKIKKISRGWELKYARRSFFPYWRSVLEPQSCGKMTFVKPMLTVEQINHDKRLGKSTHIGSAFGGLTGRVQPVANHQPRRLFCTASLTLLKVLRNA</sequence>
<proteinExistence type="inferred from homology"/>
<dbReference type="Proteomes" id="UP001231189">
    <property type="component" value="Unassembled WGS sequence"/>
</dbReference>
<comment type="caution">
    <text evidence="6">The sequence shown here is derived from an EMBL/GenBank/DDBJ whole genome shotgun (WGS) entry which is preliminary data.</text>
</comment>
<dbReference type="PANTHER" id="PTHR24136">
    <property type="entry name" value="SOWAH (DROSOPHILA) HOMOLOG"/>
    <property type="match status" value="1"/>
</dbReference>
<dbReference type="EMBL" id="JAUUTY010000003">
    <property type="protein sequence ID" value="KAK1668296.1"/>
    <property type="molecule type" value="Genomic_DNA"/>
</dbReference>
<dbReference type="Pfam" id="PF00023">
    <property type="entry name" value="Ank"/>
    <property type="match status" value="1"/>
</dbReference>
<keyword evidence="3 4" id="KW-0040">ANK repeat</keyword>